<evidence type="ECO:0000256" key="3">
    <source>
        <dbReference type="ARBA" id="ARBA00022723"/>
    </source>
</evidence>
<comment type="caution">
    <text evidence="10">The sequence shown here is derived from an EMBL/GenBank/DDBJ whole genome shotgun (WGS) entry which is preliminary data.</text>
</comment>
<dbReference type="AlphaFoldDB" id="A0A267M8W3"/>
<dbReference type="EC" id="3.5.2.7" evidence="2 8"/>
<gene>
    <name evidence="10" type="ORF">CCE28_21540</name>
</gene>
<keyword evidence="3" id="KW-0479">Metal-binding</keyword>
<proteinExistence type="predicted"/>
<dbReference type="Gene3D" id="3.20.20.140">
    <property type="entry name" value="Metal-dependent hydrolases"/>
    <property type="match status" value="1"/>
</dbReference>
<keyword evidence="4" id="KW-0378">Hydrolase</keyword>
<dbReference type="InterPro" id="IPR005920">
    <property type="entry name" value="HutI"/>
</dbReference>
<dbReference type="SUPFAM" id="SSF51338">
    <property type="entry name" value="Composite domain of metallo-dependent hydrolases"/>
    <property type="match status" value="1"/>
</dbReference>
<evidence type="ECO:0000256" key="8">
    <source>
        <dbReference type="NCBIfam" id="TIGR01224"/>
    </source>
</evidence>
<protein>
    <recommendedName>
        <fullName evidence="2 8">Imidazolonepropionase</fullName>
        <ecNumber evidence="2 8">3.5.2.7</ecNumber>
    </recommendedName>
</protein>
<evidence type="ECO:0000313" key="11">
    <source>
        <dbReference type="Proteomes" id="UP000216024"/>
    </source>
</evidence>
<dbReference type="OrthoDB" id="9775607at2"/>
<evidence type="ECO:0000256" key="2">
    <source>
        <dbReference type="ARBA" id="ARBA00012864"/>
    </source>
</evidence>
<evidence type="ECO:0000256" key="6">
    <source>
        <dbReference type="ARBA" id="ARBA00022833"/>
    </source>
</evidence>
<keyword evidence="6" id="KW-0862">Zinc</keyword>
<dbReference type="InterPro" id="IPR032466">
    <property type="entry name" value="Metal_Hydrolase"/>
</dbReference>
<dbReference type="PANTHER" id="PTHR42752">
    <property type="entry name" value="IMIDAZOLONEPROPIONASE"/>
    <property type="match status" value="1"/>
</dbReference>
<dbReference type="PANTHER" id="PTHR42752:SF1">
    <property type="entry name" value="IMIDAZOLONEPROPIONASE-RELATED"/>
    <property type="match status" value="1"/>
</dbReference>
<dbReference type="RefSeq" id="WP_095136282.1">
    <property type="nucleotide sequence ID" value="NZ_NIBG01000044.1"/>
</dbReference>
<dbReference type="EMBL" id="NIBG01000044">
    <property type="protein sequence ID" value="PAB55862.1"/>
    <property type="molecule type" value="Genomic_DNA"/>
</dbReference>
<keyword evidence="5" id="KW-0369">Histidine metabolism</keyword>
<dbReference type="InterPro" id="IPR006680">
    <property type="entry name" value="Amidohydro-rel"/>
</dbReference>
<dbReference type="Pfam" id="PF01979">
    <property type="entry name" value="Amidohydro_1"/>
    <property type="match status" value="1"/>
</dbReference>
<sequence>MEANKLKADLVISNCTQLLTCKENAIDLIGKIDQGWIAIEGEKIVAVGTKEDVQNIVEYDEDCVIDGSGKIVLPGFVDCHTHLVFGGSRVKEYAARMITDDPNMLKKMGIKTGIMATVDMTRDIEAELLFDDAADRLKYMLLAGTTTVESKSGYGLTTSSEIKMLKINQKLNDVLPIDIVSTFLGAHGWPEDIPKDKYVHMLIWEMIPWVAELGLAKFCDVWCDDGHYTAKESEKILSAAKDAGMEPKIHTDAYSYIGGSDLAAEMEMVSADHLNYTPRSVMGKLKEGNVTGVLLPAIDFAVKHPKPFNPRPMIEEGMTLALATNCCPGCFNTSLQFVMMLACRQHGMSAAEAVRAATIGGAKALGLQKDRGSLEVGKLADIQIWDASTYEDVIYRLGVNLVDKVIKRGEIVVENNSCKLFLQKHTL</sequence>
<evidence type="ECO:0000256" key="5">
    <source>
        <dbReference type="ARBA" id="ARBA00022808"/>
    </source>
</evidence>
<dbReference type="GO" id="GO:0050480">
    <property type="term" value="F:imidazolonepropionase activity"/>
    <property type="evidence" value="ECO:0007669"/>
    <property type="project" value="UniProtKB-UniRule"/>
</dbReference>
<evidence type="ECO:0000256" key="7">
    <source>
        <dbReference type="ARBA" id="ARBA00023004"/>
    </source>
</evidence>
<dbReference type="NCBIfam" id="TIGR01224">
    <property type="entry name" value="hutI"/>
    <property type="match status" value="1"/>
</dbReference>
<evidence type="ECO:0000256" key="1">
    <source>
        <dbReference type="ARBA" id="ARBA00005023"/>
    </source>
</evidence>
<name>A0A267M8W3_9FIRM</name>
<dbReference type="SUPFAM" id="SSF51556">
    <property type="entry name" value="Metallo-dependent hydrolases"/>
    <property type="match status" value="1"/>
</dbReference>
<evidence type="ECO:0000256" key="4">
    <source>
        <dbReference type="ARBA" id="ARBA00022801"/>
    </source>
</evidence>
<comment type="pathway">
    <text evidence="1">Amino-acid degradation.</text>
</comment>
<dbReference type="InterPro" id="IPR011059">
    <property type="entry name" value="Metal-dep_hydrolase_composite"/>
</dbReference>
<keyword evidence="11" id="KW-1185">Reference proteome</keyword>
<evidence type="ECO:0000259" key="9">
    <source>
        <dbReference type="Pfam" id="PF01979"/>
    </source>
</evidence>
<feature type="domain" description="Amidohydrolase-related" evidence="9">
    <location>
        <begin position="228"/>
        <end position="412"/>
    </location>
</feature>
<dbReference type="GO" id="GO:0046872">
    <property type="term" value="F:metal ion binding"/>
    <property type="evidence" value="ECO:0007669"/>
    <property type="project" value="UniProtKB-KW"/>
</dbReference>
<dbReference type="GO" id="GO:0019556">
    <property type="term" value="P:L-histidine catabolic process to glutamate and formamide"/>
    <property type="evidence" value="ECO:0007669"/>
    <property type="project" value="UniProtKB-UniRule"/>
</dbReference>
<dbReference type="Gene3D" id="2.30.40.10">
    <property type="entry name" value="Urease, subunit C, domain 1"/>
    <property type="match status" value="1"/>
</dbReference>
<reference evidence="10 11" key="1">
    <citation type="submission" date="2017-06" db="EMBL/GenBank/DDBJ databases">
        <title>Draft genome sequence of anaerobic fermentative bacterium Anaeromicrobium sediminis DY2726D isolated from West Pacific Ocean sediments.</title>
        <authorList>
            <person name="Zeng X."/>
        </authorList>
    </citation>
    <scope>NUCLEOTIDE SEQUENCE [LARGE SCALE GENOMIC DNA]</scope>
    <source>
        <strain evidence="10 11">DY2726D</strain>
    </source>
</reference>
<keyword evidence="7" id="KW-0408">Iron</keyword>
<accession>A0A267M8W3</accession>
<dbReference type="Proteomes" id="UP000216024">
    <property type="component" value="Unassembled WGS sequence"/>
</dbReference>
<organism evidence="10 11">
    <name type="scientific">Anaeromicrobium sediminis</name>
    <dbReference type="NCBI Taxonomy" id="1478221"/>
    <lineage>
        <taxon>Bacteria</taxon>
        <taxon>Bacillati</taxon>
        <taxon>Bacillota</taxon>
        <taxon>Clostridia</taxon>
        <taxon>Peptostreptococcales</taxon>
        <taxon>Thermotaleaceae</taxon>
        <taxon>Anaeromicrobium</taxon>
    </lineage>
</organism>
<dbReference type="GO" id="GO:0005737">
    <property type="term" value="C:cytoplasm"/>
    <property type="evidence" value="ECO:0007669"/>
    <property type="project" value="UniProtKB-UniRule"/>
</dbReference>
<evidence type="ECO:0000313" key="10">
    <source>
        <dbReference type="EMBL" id="PAB55862.1"/>
    </source>
</evidence>